<dbReference type="Proteomes" id="UP001595989">
    <property type="component" value="Unassembled WGS sequence"/>
</dbReference>
<organism evidence="4 5">
    <name type="scientific">Virgibacillus kekensis</name>
    <dbReference type="NCBI Taxonomy" id="202261"/>
    <lineage>
        <taxon>Bacteria</taxon>
        <taxon>Bacillati</taxon>
        <taxon>Bacillota</taxon>
        <taxon>Bacilli</taxon>
        <taxon>Bacillales</taxon>
        <taxon>Bacillaceae</taxon>
        <taxon>Virgibacillus</taxon>
    </lineage>
</organism>
<dbReference type="NCBIfam" id="TIGR00040">
    <property type="entry name" value="yfcE"/>
    <property type="match status" value="1"/>
</dbReference>
<dbReference type="InterPro" id="IPR000979">
    <property type="entry name" value="Phosphodiesterase_MJ0936/Vps29"/>
</dbReference>
<evidence type="ECO:0000259" key="3">
    <source>
        <dbReference type="Pfam" id="PF12850"/>
    </source>
</evidence>
<evidence type="ECO:0000256" key="2">
    <source>
        <dbReference type="RuleBase" id="RU362039"/>
    </source>
</evidence>
<dbReference type="EC" id="3.1.4.-" evidence="2"/>
<sequence>MPKVLIISDSHGLTEELNEIKKRHSVKYMIHCGDSELDMDAPEMEGFIKVGGNCDIDTRYPQEQTNLIDGIRFFITHGHLHNVKFNMSSIVYRAEEENAKVICFGHTHIAGAEKSHGQLFINPGSIQLPKVRKEKTYALMEWDKPASVKVDFYTVEGKQLTELSLETSLSEESAD</sequence>
<dbReference type="InterPro" id="IPR041802">
    <property type="entry name" value="MPP_YfcE"/>
</dbReference>
<dbReference type="InterPro" id="IPR029052">
    <property type="entry name" value="Metallo-depent_PP-like"/>
</dbReference>
<dbReference type="RefSeq" id="WP_390292534.1">
    <property type="nucleotide sequence ID" value="NZ_JBHSFU010000001.1"/>
</dbReference>
<keyword evidence="5" id="KW-1185">Reference proteome</keyword>
<dbReference type="InterPro" id="IPR024654">
    <property type="entry name" value="Calcineurin-like_PHP_lpxH"/>
</dbReference>
<protein>
    <recommendedName>
        <fullName evidence="2">Phosphoesterase</fullName>
        <ecNumber evidence="2">3.1.4.-</ecNumber>
    </recommendedName>
</protein>
<gene>
    <name evidence="4" type="ORF">ACFO3D_00090</name>
</gene>
<dbReference type="Pfam" id="PF12850">
    <property type="entry name" value="Metallophos_2"/>
    <property type="match status" value="1"/>
</dbReference>
<comment type="caution">
    <text evidence="4">The sequence shown here is derived from an EMBL/GenBank/DDBJ whole genome shotgun (WGS) entry which is preliminary data.</text>
</comment>
<reference evidence="5" key="1">
    <citation type="journal article" date="2019" name="Int. J. Syst. Evol. Microbiol.">
        <title>The Global Catalogue of Microorganisms (GCM) 10K type strain sequencing project: providing services to taxonomists for standard genome sequencing and annotation.</title>
        <authorList>
            <consortium name="The Broad Institute Genomics Platform"/>
            <consortium name="The Broad Institute Genome Sequencing Center for Infectious Disease"/>
            <person name="Wu L."/>
            <person name="Ma J."/>
        </authorList>
    </citation>
    <scope>NUCLEOTIDE SEQUENCE [LARGE SCALE GENOMIC DNA]</scope>
    <source>
        <strain evidence="5">CGMCC 4.7426</strain>
    </source>
</reference>
<comment type="similarity">
    <text evidence="1 2">Belongs to the metallophosphoesterase superfamily. YfcE family.</text>
</comment>
<feature type="domain" description="Calcineurin-like phosphoesterase" evidence="3">
    <location>
        <begin position="3"/>
        <end position="143"/>
    </location>
</feature>
<evidence type="ECO:0000256" key="1">
    <source>
        <dbReference type="ARBA" id="ARBA00008950"/>
    </source>
</evidence>
<name>A0ABV9DFK6_9BACI</name>
<dbReference type="PANTHER" id="PTHR11124">
    <property type="entry name" value="VACUOLAR SORTING PROTEIN VPS29"/>
    <property type="match status" value="1"/>
</dbReference>
<evidence type="ECO:0000313" key="5">
    <source>
        <dbReference type="Proteomes" id="UP001595989"/>
    </source>
</evidence>
<keyword evidence="2" id="KW-0479">Metal-binding</keyword>
<comment type="cofactor">
    <cofactor evidence="2">
        <name>a divalent metal cation</name>
        <dbReference type="ChEBI" id="CHEBI:60240"/>
    </cofactor>
</comment>
<dbReference type="EMBL" id="JBHSFU010000001">
    <property type="protein sequence ID" value="MFC4556603.1"/>
    <property type="molecule type" value="Genomic_DNA"/>
</dbReference>
<proteinExistence type="inferred from homology"/>
<accession>A0ABV9DFK6</accession>
<dbReference type="CDD" id="cd00841">
    <property type="entry name" value="MPP_YfcE"/>
    <property type="match status" value="1"/>
</dbReference>
<dbReference type="Gene3D" id="3.60.21.10">
    <property type="match status" value="1"/>
</dbReference>
<dbReference type="SUPFAM" id="SSF56300">
    <property type="entry name" value="Metallo-dependent phosphatases"/>
    <property type="match status" value="1"/>
</dbReference>
<evidence type="ECO:0000313" key="4">
    <source>
        <dbReference type="EMBL" id="MFC4556603.1"/>
    </source>
</evidence>